<dbReference type="EMBL" id="WUQX01000001">
    <property type="protein sequence ID" value="MXP77322.1"/>
    <property type="molecule type" value="Genomic_DNA"/>
</dbReference>
<dbReference type="Proteomes" id="UP000460412">
    <property type="component" value="Unassembled WGS sequence"/>
</dbReference>
<evidence type="ECO:0000256" key="4">
    <source>
        <dbReference type="ARBA" id="ARBA00022692"/>
    </source>
</evidence>
<evidence type="ECO:0000256" key="5">
    <source>
        <dbReference type="ARBA" id="ARBA00022989"/>
    </source>
</evidence>
<evidence type="ECO:0000256" key="6">
    <source>
        <dbReference type="ARBA" id="ARBA00023136"/>
    </source>
</evidence>
<dbReference type="InterPro" id="IPR003370">
    <property type="entry name" value="Chromate_transpt"/>
</dbReference>
<evidence type="ECO:0000256" key="1">
    <source>
        <dbReference type="ARBA" id="ARBA00004651"/>
    </source>
</evidence>
<dbReference type="GO" id="GO:0005886">
    <property type="term" value="C:plasma membrane"/>
    <property type="evidence" value="ECO:0007669"/>
    <property type="project" value="UniProtKB-SubCell"/>
</dbReference>
<dbReference type="Pfam" id="PF02417">
    <property type="entry name" value="Chromate_transp"/>
    <property type="match status" value="1"/>
</dbReference>
<accession>A0A7X3SKA7</accession>
<organism evidence="8 9">
    <name type="scientific">Sporofaciens musculi</name>
    <dbReference type="NCBI Taxonomy" id="2681861"/>
    <lineage>
        <taxon>Bacteria</taxon>
        <taxon>Bacillati</taxon>
        <taxon>Bacillota</taxon>
        <taxon>Clostridia</taxon>
        <taxon>Lachnospirales</taxon>
        <taxon>Lachnospiraceae</taxon>
        <taxon>Sporofaciens</taxon>
    </lineage>
</organism>
<keyword evidence="3" id="KW-1003">Cell membrane</keyword>
<dbReference type="PANTHER" id="PTHR43663">
    <property type="entry name" value="CHROMATE TRANSPORT PROTEIN-RELATED"/>
    <property type="match status" value="1"/>
</dbReference>
<dbReference type="RefSeq" id="WP_159752558.1">
    <property type="nucleotide sequence ID" value="NZ_CATIFW010000033.1"/>
</dbReference>
<feature type="transmembrane region" description="Helical" evidence="7">
    <location>
        <begin position="141"/>
        <end position="174"/>
    </location>
</feature>
<proteinExistence type="inferred from homology"/>
<evidence type="ECO:0000256" key="3">
    <source>
        <dbReference type="ARBA" id="ARBA00022475"/>
    </source>
</evidence>
<reference evidence="8 9" key="1">
    <citation type="submission" date="2019-12" db="EMBL/GenBank/DDBJ databases">
        <title>Sporaefaciens musculi gen. nov., sp. nov., a novel bacterium isolated from the caecum of an obese mouse.</title>
        <authorList>
            <person name="Rasmussen T.S."/>
            <person name="Streidl T."/>
            <person name="Hitch T.C.A."/>
            <person name="Wortmann E."/>
            <person name="Deptula P."/>
            <person name="Hansen M."/>
            <person name="Nielsen D.S."/>
            <person name="Clavel T."/>
            <person name="Vogensen F.K."/>
        </authorList>
    </citation>
    <scope>NUCLEOTIDE SEQUENCE [LARGE SCALE GENOMIC DNA]</scope>
    <source>
        <strain evidence="8 9">WCA-9-b2</strain>
    </source>
</reference>
<comment type="caution">
    <text evidence="8">The sequence shown here is derived from an EMBL/GenBank/DDBJ whole genome shotgun (WGS) entry which is preliminary data.</text>
</comment>
<comment type="subcellular location">
    <subcellularLocation>
        <location evidence="1">Cell membrane</location>
        <topology evidence="1">Multi-pass membrane protein</topology>
    </subcellularLocation>
</comment>
<dbReference type="GO" id="GO:0015109">
    <property type="term" value="F:chromate transmembrane transporter activity"/>
    <property type="evidence" value="ECO:0007669"/>
    <property type="project" value="InterPro"/>
</dbReference>
<gene>
    <name evidence="8" type="ORF">GN277_18640</name>
</gene>
<feature type="transmembrane region" description="Helical" evidence="7">
    <location>
        <begin position="76"/>
        <end position="97"/>
    </location>
</feature>
<sequence>MKAKKLGELYVSFFKIGGLTFGGGLAMLPMLQREVVQKYGWCTEEELLDIYAIGQCTPGIIAVNTATYVGYQQAGFLGSVAGTLGMVSPSLIIICLVASILQNFIHTPVVLHALAGIRIVVCALMLNTVFTMAKKGIVDKLGAVVFLAAFVLACFTPIPTAVVIVLSGITGIAAKHMERRRSA</sequence>
<evidence type="ECO:0000256" key="7">
    <source>
        <dbReference type="SAM" id="Phobius"/>
    </source>
</evidence>
<dbReference type="PANTHER" id="PTHR43663:SF1">
    <property type="entry name" value="CHROMATE TRANSPORTER"/>
    <property type="match status" value="1"/>
</dbReference>
<dbReference type="InterPro" id="IPR052518">
    <property type="entry name" value="CHR_Transporter"/>
</dbReference>
<feature type="transmembrane region" description="Helical" evidence="7">
    <location>
        <begin position="109"/>
        <end position="129"/>
    </location>
</feature>
<keyword evidence="6 7" id="KW-0472">Membrane</keyword>
<evidence type="ECO:0000313" key="9">
    <source>
        <dbReference type="Proteomes" id="UP000460412"/>
    </source>
</evidence>
<keyword evidence="4 7" id="KW-0812">Transmembrane</keyword>
<keyword evidence="9" id="KW-1185">Reference proteome</keyword>
<evidence type="ECO:0000313" key="8">
    <source>
        <dbReference type="EMBL" id="MXP77322.1"/>
    </source>
</evidence>
<name>A0A7X3SKA7_9FIRM</name>
<comment type="similarity">
    <text evidence="2">Belongs to the chromate ion transporter (CHR) (TC 2.A.51) family.</text>
</comment>
<evidence type="ECO:0000256" key="2">
    <source>
        <dbReference type="ARBA" id="ARBA00005262"/>
    </source>
</evidence>
<protein>
    <submittedName>
        <fullName evidence="8">Chromate transporter</fullName>
    </submittedName>
</protein>
<feature type="transmembrane region" description="Helical" evidence="7">
    <location>
        <begin position="12"/>
        <end position="31"/>
    </location>
</feature>
<dbReference type="AlphaFoldDB" id="A0A7X3SKA7"/>
<keyword evidence="5 7" id="KW-1133">Transmembrane helix</keyword>